<proteinExistence type="predicted"/>
<organism evidence="2 3">
    <name type="scientific">Penicillium thymicola</name>
    <dbReference type="NCBI Taxonomy" id="293382"/>
    <lineage>
        <taxon>Eukaryota</taxon>
        <taxon>Fungi</taxon>
        <taxon>Dikarya</taxon>
        <taxon>Ascomycota</taxon>
        <taxon>Pezizomycotina</taxon>
        <taxon>Eurotiomycetes</taxon>
        <taxon>Eurotiomycetidae</taxon>
        <taxon>Eurotiales</taxon>
        <taxon>Aspergillaceae</taxon>
        <taxon>Penicillium</taxon>
    </lineage>
</organism>
<sequence length="83" mass="9130">MASGHRSTDPNGAGGQKSHLLGQYKDYDKGVKHHRTHYNALIVNDDPIPPLIILTPLLCHGHITLSLVHIASNNLDLLSLYKN</sequence>
<evidence type="ECO:0000313" key="2">
    <source>
        <dbReference type="EMBL" id="KAJ9490710.1"/>
    </source>
</evidence>
<comment type="caution">
    <text evidence="2">The sequence shown here is derived from an EMBL/GenBank/DDBJ whole genome shotgun (WGS) entry which is preliminary data.</text>
</comment>
<dbReference type="Proteomes" id="UP001227192">
    <property type="component" value="Unassembled WGS sequence"/>
</dbReference>
<evidence type="ECO:0000256" key="1">
    <source>
        <dbReference type="SAM" id="MobiDB-lite"/>
    </source>
</evidence>
<feature type="region of interest" description="Disordered" evidence="1">
    <location>
        <begin position="1"/>
        <end position="21"/>
    </location>
</feature>
<reference evidence="2" key="2">
    <citation type="journal article" date="2016" name="Fungal Biol.">
        <title>Ochratoxin A production by Penicillium thymicola.</title>
        <authorList>
            <person name="Nguyen H.D.T."/>
            <person name="McMullin D.R."/>
            <person name="Ponomareva E."/>
            <person name="Riley R."/>
            <person name="Pomraning K.R."/>
            <person name="Baker S.E."/>
            <person name="Seifert K.A."/>
        </authorList>
    </citation>
    <scope>NUCLEOTIDE SEQUENCE</scope>
    <source>
        <strain evidence="2">DAOM 180753</strain>
    </source>
</reference>
<accession>A0AAI9XB84</accession>
<protein>
    <submittedName>
        <fullName evidence="2">Uncharacterized protein</fullName>
    </submittedName>
</protein>
<evidence type="ECO:0000313" key="3">
    <source>
        <dbReference type="Proteomes" id="UP001227192"/>
    </source>
</evidence>
<dbReference type="EMBL" id="LACB01000050">
    <property type="protein sequence ID" value="KAJ9490710.1"/>
    <property type="molecule type" value="Genomic_DNA"/>
</dbReference>
<gene>
    <name evidence="2" type="ORF">VN97_g2571</name>
</gene>
<reference evidence="2" key="1">
    <citation type="submission" date="2015-06" db="EMBL/GenBank/DDBJ databases">
        <authorList>
            <person name="Nguyen H."/>
        </authorList>
    </citation>
    <scope>NUCLEOTIDE SEQUENCE</scope>
    <source>
        <strain evidence="2">DAOM 180753</strain>
    </source>
</reference>
<keyword evidence="3" id="KW-1185">Reference proteome</keyword>
<name>A0AAI9XB84_PENTH</name>
<dbReference type="AlphaFoldDB" id="A0AAI9XB84"/>